<dbReference type="STRING" id="90262.A0A1X2IJ59"/>
<feature type="compositionally biased region" description="Acidic residues" evidence="1">
    <location>
        <begin position="171"/>
        <end position="182"/>
    </location>
</feature>
<protein>
    <submittedName>
        <fullName evidence="2">Uncharacterized protein</fullName>
    </submittedName>
</protein>
<dbReference type="Proteomes" id="UP000193560">
    <property type="component" value="Unassembled WGS sequence"/>
</dbReference>
<name>A0A1X2IJ59_9FUNG</name>
<comment type="caution">
    <text evidence="2">The sequence shown here is derived from an EMBL/GenBank/DDBJ whole genome shotgun (WGS) entry which is preliminary data.</text>
</comment>
<dbReference type="AlphaFoldDB" id="A0A1X2IJ59"/>
<accession>A0A1X2IJ59</accession>
<evidence type="ECO:0000313" key="3">
    <source>
        <dbReference type="Proteomes" id="UP000193560"/>
    </source>
</evidence>
<feature type="compositionally biased region" description="Acidic residues" evidence="1">
    <location>
        <begin position="137"/>
        <end position="160"/>
    </location>
</feature>
<sequence length="439" mass="49133">MNTDGKSSRRQGTRARSEVSDEPGVSQGKRRAVGEGVAGPSTSGGDEVVQVRPMEGVQMVSSKPTKKKGRRQESWKLTWSTNSGVSLAQLIASNKKVAGDIQAGIRYMHGRKKKSVKSVDKGKGPQVYRAAVKCVEESDYDSDDENGEESSGESSDEGDGDSYLYPSGDSSSDEFSEVESEVEGSLSGYESEDTHYEYAYDINRLKGASPFMITVKIGSVSQEVHAREDEAYEEEKEVVTLPEEVQLVLDENDDKVFVETTERGNVEAFEHKIVTTVDAPDINKPYRVTWQEDECVKEACTKYNLRLKMKKKKSYFSRQEDECLGHAFSTNGSLQKGSENPADALTRLENDNRNNSYNNSTYFWYGNSQNESRPATKYQNGHSEIHSNTKSHIKQTYPLDCESLKDKKKIQYLVSYIYCFVHSWTNLGLADIIILVSPH</sequence>
<proteinExistence type="predicted"/>
<gene>
    <name evidence="2" type="ORF">BCR42DRAFT_392142</name>
</gene>
<feature type="region of interest" description="Disordered" evidence="1">
    <location>
        <begin position="110"/>
        <end position="189"/>
    </location>
</feature>
<keyword evidence="3" id="KW-1185">Reference proteome</keyword>
<reference evidence="2 3" key="1">
    <citation type="submission" date="2016-07" db="EMBL/GenBank/DDBJ databases">
        <title>Pervasive Adenine N6-methylation of Active Genes in Fungi.</title>
        <authorList>
            <consortium name="DOE Joint Genome Institute"/>
            <person name="Mondo S.J."/>
            <person name="Dannebaum R.O."/>
            <person name="Kuo R.C."/>
            <person name="Labutti K."/>
            <person name="Haridas S."/>
            <person name="Kuo A."/>
            <person name="Salamov A."/>
            <person name="Ahrendt S.R."/>
            <person name="Lipzen A."/>
            <person name="Sullivan W."/>
            <person name="Andreopoulos W.B."/>
            <person name="Clum A."/>
            <person name="Lindquist E."/>
            <person name="Daum C."/>
            <person name="Ramamoorthy G.K."/>
            <person name="Gryganskyi A."/>
            <person name="Culley D."/>
            <person name="Magnuson J.K."/>
            <person name="James T.Y."/>
            <person name="O'Malley M.A."/>
            <person name="Stajich J.E."/>
            <person name="Spatafora J.W."/>
            <person name="Visel A."/>
            <person name="Grigoriev I.V."/>
        </authorList>
    </citation>
    <scope>NUCLEOTIDE SEQUENCE [LARGE SCALE GENOMIC DNA]</scope>
    <source>
        <strain evidence="2 3">NRRL 1336</strain>
    </source>
</reference>
<feature type="region of interest" description="Disordered" evidence="1">
    <location>
        <begin position="1"/>
        <end position="75"/>
    </location>
</feature>
<evidence type="ECO:0000256" key="1">
    <source>
        <dbReference type="SAM" id="MobiDB-lite"/>
    </source>
</evidence>
<organism evidence="2 3">
    <name type="scientific">Absidia repens</name>
    <dbReference type="NCBI Taxonomy" id="90262"/>
    <lineage>
        <taxon>Eukaryota</taxon>
        <taxon>Fungi</taxon>
        <taxon>Fungi incertae sedis</taxon>
        <taxon>Mucoromycota</taxon>
        <taxon>Mucoromycotina</taxon>
        <taxon>Mucoromycetes</taxon>
        <taxon>Mucorales</taxon>
        <taxon>Cunninghamellaceae</taxon>
        <taxon>Absidia</taxon>
    </lineage>
</organism>
<evidence type="ECO:0000313" key="2">
    <source>
        <dbReference type="EMBL" id="ORZ17366.1"/>
    </source>
</evidence>
<dbReference type="EMBL" id="MCGE01000010">
    <property type="protein sequence ID" value="ORZ17366.1"/>
    <property type="molecule type" value="Genomic_DNA"/>
</dbReference>